<organism evidence="5 6">
    <name type="scientific">Podarcis muralis</name>
    <name type="common">Wall lizard</name>
    <name type="synonym">Lacerta muralis</name>
    <dbReference type="NCBI Taxonomy" id="64176"/>
    <lineage>
        <taxon>Eukaryota</taxon>
        <taxon>Metazoa</taxon>
        <taxon>Chordata</taxon>
        <taxon>Craniata</taxon>
        <taxon>Vertebrata</taxon>
        <taxon>Euteleostomi</taxon>
        <taxon>Lepidosauria</taxon>
        <taxon>Squamata</taxon>
        <taxon>Bifurcata</taxon>
        <taxon>Unidentata</taxon>
        <taxon>Episquamata</taxon>
        <taxon>Laterata</taxon>
        <taxon>Lacertibaenia</taxon>
        <taxon>Lacertidae</taxon>
        <taxon>Podarcis</taxon>
    </lineage>
</organism>
<dbReference type="InterPro" id="IPR015915">
    <property type="entry name" value="Kelch-typ_b-propeller"/>
</dbReference>
<feature type="region of interest" description="Disordered" evidence="3">
    <location>
        <begin position="254"/>
        <end position="304"/>
    </location>
</feature>
<dbReference type="OMA" id="GTNFFHI"/>
<evidence type="ECO:0000256" key="2">
    <source>
        <dbReference type="ARBA" id="ARBA00022737"/>
    </source>
</evidence>
<dbReference type="InterPro" id="IPR052310">
    <property type="entry name" value="Kelch/BTB_domain_protein"/>
</dbReference>
<dbReference type="Ensembl" id="ENSPMRT00000016874.1">
    <property type="protein sequence ID" value="ENSPMRP00000015802.1"/>
    <property type="gene ID" value="ENSPMRG00000010554.1"/>
</dbReference>
<keyword evidence="1" id="KW-0880">Kelch repeat</keyword>
<dbReference type="InterPro" id="IPR006652">
    <property type="entry name" value="Kelch_1"/>
</dbReference>
<sequence>MTPGVQVSGEQTSDMQLAARVALSAAAFLLLTLAYRYYKSRVPCGSQQGASGERGKGSEGAEGTESMVCCKEEELPPGLRHRWVNNKGEKPNHRAGGNPPLWAPGPAVFGESRGQDTPACREPDGEREVKKQEKERMSHLGNENGSTLGGGRSDLSGEEERQHLAPTQEEQERTRPSFHATSDMGLKMNHSHAGSHTTYMFSSVAQVQVEESLVKERRLQENSNGQPGVPGTSLKGKVYDYYIQSISQSVLKEMPSCDVPSPGALPHLIQDETKPRQPGSQDGAAVQEKRSKKPPGPGACSFSRKDSLHQIIDNPELQVPMEGFGCLASGLSGLDTPPLSPLRSSSVSSLEPTVELVAGAKFFHIPLSSESSIDIHLDLGNCYEVLCTAKKQKLETLREAAYKVMSDNYLQVLRTHAIYSRLSGMERDLILQRRMQGRKYVTVADVSSQGESQHASRLCYYDDQKDTWHLLTHVPLEVVSKGCAMCSMFNYLFVATGCEGRGRRQKPSNRVFCYNPLTNIWREICPLNQARPHCKLVALDGYLYAIGGECLYTVERYDPRLDRWTFAAPLPNDTFAVAHTATACDGEIYVTGGTLRYMLLRYVGQTDTWKFSLTGGNKDRTTEMVTVNGFIYRFDLNRSMGISVYRCGARAKLWYECATHLMPFPASFQCAVVENLVYCIGRQFNIRFLADYVSPRFGTKELQTFPSPRGTLSPVTLVLPDREVVQTRV</sequence>
<dbReference type="AlphaFoldDB" id="A0A670IX95"/>
<name>A0A670IX95_PODMU</name>
<reference evidence="5" key="2">
    <citation type="submission" date="2025-08" db="UniProtKB">
        <authorList>
            <consortium name="Ensembl"/>
        </authorList>
    </citation>
    <scope>IDENTIFICATION</scope>
</reference>
<dbReference type="SUPFAM" id="SSF117281">
    <property type="entry name" value="Kelch motif"/>
    <property type="match status" value="1"/>
</dbReference>
<evidence type="ECO:0000313" key="5">
    <source>
        <dbReference type="Ensembl" id="ENSPMRP00000015802.1"/>
    </source>
</evidence>
<accession>A0A670IX95</accession>
<evidence type="ECO:0000256" key="3">
    <source>
        <dbReference type="SAM" id="MobiDB-lite"/>
    </source>
</evidence>
<dbReference type="PANTHER" id="PTHR45972">
    <property type="entry name" value="BTB_2 DOMAIN-CONTAINING PROTEIN"/>
    <property type="match status" value="1"/>
</dbReference>
<dbReference type="SMART" id="SM00612">
    <property type="entry name" value="Kelch"/>
    <property type="match status" value="2"/>
</dbReference>
<keyword evidence="4" id="KW-0812">Transmembrane</keyword>
<dbReference type="PANTHER" id="PTHR45972:SF1">
    <property type="entry name" value="KELCH DOMAIN-CONTAINING PROTEIN 7A"/>
    <property type="match status" value="1"/>
</dbReference>
<keyword evidence="6" id="KW-1185">Reference proteome</keyword>
<keyword evidence="4" id="KW-0472">Membrane</keyword>
<protein>
    <recommendedName>
        <fullName evidence="7">Kelch domain containing 7A</fullName>
    </recommendedName>
</protein>
<keyword evidence="2" id="KW-0677">Repeat</keyword>
<proteinExistence type="predicted"/>
<dbReference type="Gene3D" id="2.120.10.80">
    <property type="entry name" value="Kelch-type beta propeller"/>
    <property type="match status" value="1"/>
</dbReference>
<dbReference type="GeneTree" id="ENSGT00940000162724"/>
<feature type="transmembrane region" description="Helical" evidence="4">
    <location>
        <begin position="21"/>
        <end position="38"/>
    </location>
</feature>
<keyword evidence="4" id="KW-1133">Transmembrane helix</keyword>
<evidence type="ECO:0000256" key="1">
    <source>
        <dbReference type="ARBA" id="ARBA00022441"/>
    </source>
</evidence>
<evidence type="ECO:0008006" key="7">
    <source>
        <dbReference type="Google" id="ProtNLM"/>
    </source>
</evidence>
<dbReference type="Pfam" id="PF01344">
    <property type="entry name" value="Kelch_1"/>
    <property type="match status" value="2"/>
</dbReference>
<feature type="compositionally biased region" description="Basic and acidic residues" evidence="3">
    <location>
        <begin position="119"/>
        <end position="138"/>
    </location>
</feature>
<dbReference type="Proteomes" id="UP000472272">
    <property type="component" value="Chromosome 8"/>
</dbReference>
<feature type="region of interest" description="Disordered" evidence="3">
    <location>
        <begin position="44"/>
        <end position="66"/>
    </location>
</feature>
<reference evidence="5" key="3">
    <citation type="submission" date="2025-09" db="UniProtKB">
        <authorList>
            <consortium name="Ensembl"/>
        </authorList>
    </citation>
    <scope>IDENTIFICATION</scope>
</reference>
<feature type="region of interest" description="Disordered" evidence="3">
    <location>
        <begin position="107"/>
        <end position="177"/>
    </location>
</feature>
<evidence type="ECO:0000256" key="4">
    <source>
        <dbReference type="SAM" id="Phobius"/>
    </source>
</evidence>
<evidence type="ECO:0000313" key="6">
    <source>
        <dbReference type="Proteomes" id="UP000472272"/>
    </source>
</evidence>
<reference evidence="5 6" key="1">
    <citation type="journal article" date="2019" name="Proc. Natl. Acad. Sci. U.S.A.">
        <title>Regulatory changes in pterin and carotenoid genes underlie balanced color polymorphisms in the wall lizard.</title>
        <authorList>
            <person name="Andrade P."/>
            <person name="Pinho C."/>
            <person name="Perez I de Lanuza G."/>
            <person name="Afonso S."/>
            <person name="Brejcha J."/>
            <person name="Rubin C.J."/>
            <person name="Wallerman O."/>
            <person name="Pereira P."/>
            <person name="Sabatino S.J."/>
            <person name="Bellati A."/>
            <person name="Pellitteri-Rosa D."/>
            <person name="Bosakova Z."/>
            <person name="Bunikis I."/>
            <person name="Carretero M.A."/>
            <person name="Feiner N."/>
            <person name="Marsik P."/>
            <person name="Pauperio F."/>
            <person name="Salvi D."/>
            <person name="Soler L."/>
            <person name="While G.M."/>
            <person name="Uller T."/>
            <person name="Font E."/>
            <person name="Andersson L."/>
            <person name="Carneiro M."/>
        </authorList>
    </citation>
    <scope>NUCLEOTIDE SEQUENCE</scope>
</reference>